<keyword evidence="5" id="KW-0238">DNA-binding</keyword>
<feature type="region of interest" description="Disordered" evidence="10">
    <location>
        <begin position="396"/>
        <end position="444"/>
    </location>
</feature>
<evidence type="ECO:0000256" key="9">
    <source>
        <dbReference type="SAM" id="Coils"/>
    </source>
</evidence>
<feature type="region of interest" description="Disordered" evidence="10">
    <location>
        <begin position="42"/>
        <end position="123"/>
    </location>
</feature>
<evidence type="ECO:0000256" key="6">
    <source>
        <dbReference type="ARBA" id="ARBA00023163"/>
    </source>
</evidence>
<dbReference type="InterPro" id="IPR000232">
    <property type="entry name" value="HSF_DNA-bd"/>
</dbReference>
<feature type="coiled-coil region" evidence="9">
    <location>
        <begin position="243"/>
        <end position="277"/>
    </location>
</feature>
<evidence type="ECO:0000256" key="7">
    <source>
        <dbReference type="ARBA" id="ARBA00023242"/>
    </source>
</evidence>
<keyword evidence="7" id="KW-0539">Nucleus</keyword>
<feature type="compositionally biased region" description="Low complexity" evidence="10">
    <location>
        <begin position="86"/>
        <end position="103"/>
    </location>
</feature>
<name>A0AAV2GXH3_9ROSI</name>
<evidence type="ECO:0000256" key="4">
    <source>
        <dbReference type="ARBA" id="ARBA00023016"/>
    </source>
</evidence>
<accession>A0AAV2GXH3</accession>
<dbReference type="SUPFAM" id="SSF46785">
    <property type="entry name" value="Winged helix' DNA-binding domain"/>
    <property type="match status" value="1"/>
</dbReference>
<evidence type="ECO:0000256" key="3">
    <source>
        <dbReference type="ARBA" id="ARBA00023015"/>
    </source>
</evidence>
<organism evidence="12 13">
    <name type="scientific">Linum trigynum</name>
    <dbReference type="NCBI Taxonomy" id="586398"/>
    <lineage>
        <taxon>Eukaryota</taxon>
        <taxon>Viridiplantae</taxon>
        <taxon>Streptophyta</taxon>
        <taxon>Embryophyta</taxon>
        <taxon>Tracheophyta</taxon>
        <taxon>Spermatophyta</taxon>
        <taxon>Magnoliopsida</taxon>
        <taxon>eudicotyledons</taxon>
        <taxon>Gunneridae</taxon>
        <taxon>Pentapetalae</taxon>
        <taxon>rosids</taxon>
        <taxon>fabids</taxon>
        <taxon>Malpighiales</taxon>
        <taxon>Linaceae</taxon>
        <taxon>Linum</taxon>
    </lineage>
</organism>
<feature type="compositionally biased region" description="Acidic residues" evidence="10">
    <location>
        <begin position="55"/>
        <end position="66"/>
    </location>
</feature>
<dbReference type="InterPro" id="IPR036390">
    <property type="entry name" value="WH_DNA-bd_sf"/>
</dbReference>
<sequence>MVVSQGSEPTSGVVSPCLFPSSPDAGEEVELVSLVVEAEKSTEAAAAAAASVKEEDQEDEDDDDGDGVLSYLKGFGGGGEEVPNNSSGDSGGSSSSATSSSTAVVPKPMEGLNDSGPPPFLKKTFEMVDDRNTDPIVSWSKNRDSFVVWDSHEFAKHLLPKYFKHSNFSSFIRQLNTYGFRKIDPDRWEFANEGFQGGKRHLLKNIKRRSRYNKQQQQQQQQLPGGMLVNGGDLAKPKLEIEFESLKNDQDLLKLEILKLRQEQEDSNSQMVAVEERIRAAECKQLQMFMFFAKATRNPGFIQRLIQKRKSQQQLGYSGEMAGKKRKLLPTPPRHQAAETSSVHDDINCRNLARHHLATMQTELDQVLPADHDGGEAGTGLSSSVSKLFSAAAPVPSGEFGSPIDDADQKKDDQDNPDDISSVYDLMSLDDEDPAVDYTPVDDEDLDMNDSKFYLELEDLLGSSRVGLAV</sequence>
<dbReference type="GO" id="GO:0003700">
    <property type="term" value="F:DNA-binding transcription factor activity"/>
    <property type="evidence" value="ECO:0007669"/>
    <property type="project" value="InterPro"/>
</dbReference>
<dbReference type="SMART" id="SM00415">
    <property type="entry name" value="HSF"/>
    <property type="match status" value="1"/>
</dbReference>
<keyword evidence="2" id="KW-0597">Phosphoprotein</keyword>
<evidence type="ECO:0000256" key="1">
    <source>
        <dbReference type="ARBA" id="ARBA00004123"/>
    </source>
</evidence>
<dbReference type="EMBL" id="OZ034822">
    <property type="protein sequence ID" value="CAL1413980.1"/>
    <property type="molecule type" value="Genomic_DNA"/>
</dbReference>
<dbReference type="FunFam" id="1.10.10.10:FF:000057">
    <property type="entry name" value="Heat shock transcription factor 1"/>
    <property type="match status" value="1"/>
</dbReference>
<dbReference type="PANTHER" id="PTHR10015:SF298">
    <property type="entry name" value="HEAT STRESS TRANSCRIPTION FACTOR A-9"/>
    <property type="match status" value="1"/>
</dbReference>
<feature type="domain" description="HSF-type DNA-binding" evidence="11">
    <location>
        <begin position="159"/>
        <end position="183"/>
    </location>
</feature>
<keyword evidence="4" id="KW-0346">Stress response</keyword>
<dbReference type="GO" id="GO:0005634">
    <property type="term" value="C:nucleus"/>
    <property type="evidence" value="ECO:0007669"/>
    <property type="project" value="UniProtKB-SubCell"/>
</dbReference>
<dbReference type="Proteomes" id="UP001497516">
    <property type="component" value="Chromosome 9"/>
</dbReference>
<dbReference type="InterPro" id="IPR036388">
    <property type="entry name" value="WH-like_DNA-bd_sf"/>
</dbReference>
<comment type="subcellular location">
    <subcellularLocation>
        <location evidence="1">Nucleus</location>
    </subcellularLocation>
</comment>
<evidence type="ECO:0000256" key="10">
    <source>
        <dbReference type="SAM" id="MobiDB-lite"/>
    </source>
</evidence>
<feature type="compositionally biased region" description="Acidic residues" evidence="10">
    <location>
        <begin position="428"/>
        <end position="444"/>
    </location>
</feature>
<feature type="region of interest" description="Disordered" evidence="10">
    <location>
        <begin position="313"/>
        <end position="343"/>
    </location>
</feature>
<evidence type="ECO:0000313" key="13">
    <source>
        <dbReference type="Proteomes" id="UP001497516"/>
    </source>
</evidence>
<feature type="region of interest" description="Disordered" evidence="10">
    <location>
        <begin position="1"/>
        <end position="24"/>
    </location>
</feature>
<keyword evidence="6" id="KW-0804">Transcription</keyword>
<dbReference type="GO" id="GO:0034605">
    <property type="term" value="P:cellular response to heat"/>
    <property type="evidence" value="ECO:0007669"/>
    <property type="project" value="TreeGrafter"/>
</dbReference>
<reference evidence="12 13" key="1">
    <citation type="submission" date="2024-04" db="EMBL/GenBank/DDBJ databases">
        <authorList>
            <person name="Fracassetti M."/>
        </authorList>
    </citation>
    <scope>NUCLEOTIDE SEQUENCE [LARGE SCALE GENOMIC DNA]</scope>
</reference>
<dbReference type="Pfam" id="PF00447">
    <property type="entry name" value="HSF_DNA-bind"/>
    <property type="match status" value="1"/>
</dbReference>
<evidence type="ECO:0000259" key="11">
    <source>
        <dbReference type="PROSITE" id="PS00434"/>
    </source>
</evidence>
<keyword evidence="9" id="KW-0175">Coiled coil</keyword>
<keyword evidence="13" id="KW-1185">Reference proteome</keyword>
<comment type="similarity">
    <text evidence="8">Belongs to the HSF family. Class A subfamily.</text>
</comment>
<dbReference type="GO" id="GO:0000978">
    <property type="term" value="F:RNA polymerase II cis-regulatory region sequence-specific DNA binding"/>
    <property type="evidence" value="ECO:0007669"/>
    <property type="project" value="TreeGrafter"/>
</dbReference>
<dbReference type="GO" id="GO:0006357">
    <property type="term" value="P:regulation of transcription by RNA polymerase II"/>
    <property type="evidence" value="ECO:0007669"/>
    <property type="project" value="TreeGrafter"/>
</dbReference>
<dbReference type="PROSITE" id="PS00434">
    <property type="entry name" value="HSF_DOMAIN"/>
    <property type="match status" value="1"/>
</dbReference>
<evidence type="ECO:0000256" key="5">
    <source>
        <dbReference type="ARBA" id="ARBA00023125"/>
    </source>
</evidence>
<evidence type="ECO:0000256" key="8">
    <source>
        <dbReference type="ARBA" id="ARBA00061350"/>
    </source>
</evidence>
<evidence type="ECO:0000256" key="2">
    <source>
        <dbReference type="ARBA" id="ARBA00022553"/>
    </source>
</evidence>
<protein>
    <recommendedName>
        <fullName evidence="11">HSF-type DNA-binding domain-containing protein</fullName>
    </recommendedName>
</protein>
<proteinExistence type="inferred from homology"/>
<dbReference type="PRINTS" id="PR00056">
    <property type="entry name" value="HSFDOMAIN"/>
</dbReference>
<dbReference type="PANTHER" id="PTHR10015">
    <property type="entry name" value="HEAT SHOCK TRANSCRIPTION FACTOR"/>
    <property type="match status" value="1"/>
</dbReference>
<evidence type="ECO:0000313" key="12">
    <source>
        <dbReference type="EMBL" id="CAL1413980.1"/>
    </source>
</evidence>
<feature type="compositionally biased region" description="Polar residues" evidence="10">
    <location>
        <begin position="1"/>
        <end position="13"/>
    </location>
</feature>
<dbReference type="Gene3D" id="1.10.10.10">
    <property type="entry name" value="Winged helix-like DNA-binding domain superfamily/Winged helix DNA-binding domain"/>
    <property type="match status" value="1"/>
</dbReference>
<keyword evidence="3" id="KW-0805">Transcription regulation</keyword>
<gene>
    <name evidence="12" type="ORF">LTRI10_LOCUS53172</name>
</gene>
<dbReference type="AlphaFoldDB" id="A0AAV2GXH3"/>